<proteinExistence type="predicted"/>
<dbReference type="Proteomes" id="UP000824120">
    <property type="component" value="Chromosome 6"/>
</dbReference>
<name>A0A9J5YRA6_SOLCO</name>
<comment type="caution">
    <text evidence="2">The sequence shown here is derived from an EMBL/GenBank/DDBJ whole genome shotgun (WGS) entry which is preliminary data.</text>
</comment>
<evidence type="ECO:0000313" key="3">
    <source>
        <dbReference type="Proteomes" id="UP000824120"/>
    </source>
</evidence>
<evidence type="ECO:0008006" key="4">
    <source>
        <dbReference type="Google" id="ProtNLM"/>
    </source>
</evidence>
<protein>
    <recommendedName>
        <fullName evidence="4">NB-ARC domain containing protein</fullName>
    </recommendedName>
</protein>
<dbReference type="AlphaFoldDB" id="A0A9J5YRA6"/>
<keyword evidence="3" id="KW-1185">Reference proteome</keyword>
<evidence type="ECO:0000256" key="1">
    <source>
        <dbReference type="SAM" id="MobiDB-lite"/>
    </source>
</evidence>
<feature type="compositionally biased region" description="Basic residues" evidence="1">
    <location>
        <begin position="401"/>
        <end position="412"/>
    </location>
</feature>
<dbReference type="OrthoDB" id="10342598at2759"/>
<reference evidence="2 3" key="1">
    <citation type="submission" date="2020-09" db="EMBL/GenBank/DDBJ databases">
        <title>De no assembly of potato wild relative species, Solanum commersonii.</title>
        <authorList>
            <person name="Cho K."/>
        </authorList>
    </citation>
    <scope>NUCLEOTIDE SEQUENCE [LARGE SCALE GENOMIC DNA]</scope>
    <source>
        <strain evidence="2">LZ3.2</strain>
        <tissue evidence="2">Leaf</tissue>
    </source>
</reference>
<accession>A0A9J5YRA6</accession>
<sequence>MEVASGLIDEIKINGEKLEGDLRSILDEKKKVLSLQQTEKEVTLPTSFNSEKNSVEKVDAPGPLLIAAASGNKDTETMLPGTLTSKISEQLGMTTTNSSTPAHIDVEAQNNIDNNSRQLIVISQIATEQLSSRFVKNRELDSLNAVVVTKSTQDEAKKGNTTAEKSSNQWTLVSHKKTIDSKSSNNNILHQKDFTHVEFDRSNSVIECTQFDVLRDEKFGQYEGLHVTDELVAESGNTLDFDKQIEETGKLKQCTHDEHTNQQALVTHEKEFIVTEKIDGKEINLNTPTVKNEGESASRWADLVEEENHTPSPSRSKLSPQALEFVPTSKTNPSMTVIGTSSNLSATKVNVADRDILYDLDNDMSDGYNEDDEEEMLDICFDKVAKEGDLSPRQQRSGSTKCKKKTHRRQQS</sequence>
<gene>
    <name evidence="2" type="ORF">H5410_032800</name>
</gene>
<dbReference type="EMBL" id="JACXVP010000006">
    <property type="protein sequence ID" value="KAG5601430.1"/>
    <property type="molecule type" value="Genomic_DNA"/>
</dbReference>
<organism evidence="2 3">
    <name type="scientific">Solanum commersonii</name>
    <name type="common">Commerson's wild potato</name>
    <name type="synonym">Commerson's nightshade</name>
    <dbReference type="NCBI Taxonomy" id="4109"/>
    <lineage>
        <taxon>Eukaryota</taxon>
        <taxon>Viridiplantae</taxon>
        <taxon>Streptophyta</taxon>
        <taxon>Embryophyta</taxon>
        <taxon>Tracheophyta</taxon>
        <taxon>Spermatophyta</taxon>
        <taxon>Magnoliopsida</taxon>
        <taxon>eudicotyledons</taxon>
        <taxon>Gunneridae</taxon>
        <taxon>Pentapetalae</taxon>
        <taxon>asterids</taxon>
        <taxon>lamiids</taxon>
        <taxon>Solanales</taxon>
        <taxon>Solanaceae</taxon>
        <taxon>Solanoideae</taxon>
        <taxon>Solaneae</taxon>
        <taxon>Solanum</taxon>
    </lineage>
</organism>
<evidence type="ECO:0000313" key="2">
    <source>
        <dbReference type="EMBL" id="KAG5601430.1"/>
    </source>
</evidence>
<feature type="region of interest" description="Disordered" evidence="1">
    <location>
        <begin position="387"/>
        <end position="412"/>
    </location>
</feature>